<dbReference type="EMBL" id="JALBUS010000015">
    <property type="protein sequence ID" value="MDX8417957.1"/>
    <property type="molecule type" value="Genomic_DNA"/>
</dbReference>
<dbReference type="InterPro" id="IPR036514">
    <property type="entry name" value="SGNH_hydro_sf"/>
</dbReference>
<reference evidence="2 3" key="1">
    <citation type="submission" date="2022-03" db="EMBL/GenBank/DDBJ databases">
        <title>Novel taxa within the pig intestine.</title>
        <authorList>
            <person name="Wylensek D."/>
            <person name="Bishof K."/>
            <person name="Afrizal A."/>
            <person name="Clavel T."/>
        </authorList>
    </citation>
    <scope>NUCLEOTIDE SEQUENCE [LARGE SCALE GENOMIC DNA]</scope>
    <source>
        <strain evidence="2 3">Cla-KB-P134</strain>
    </source>
</reference>
<evidence type="ECO:0000313" key="3">
    <source>
        <dbReference type="Proteomes" id="UP001285244"/>
    </source>
</evidence>
<proteinExistence type="predicted"/>
<dbReference type="InterPro" id="IPR013830">
    <property type="entry name" value="SGNH_hydro"/>
</dbReference>
<feature type="domain" description="SGNH hydrolase-type esterase" evidence="1">
    <location>
        <begin position="79"/>
        <end position="202"/>
    </location>
</feature>
<dbReference type="Pfam" id="PF13472">
    <property type="entry name" value="Lipase_GDSL_2"/>
    <property type="match status" value="1"/>
</dbReference>
<accession>A0ABU4WR61</accession>
<dbReference type="Proteomes" id="UP001285244">
    <property type="component" value="Unassembled WGS sequence"/>
</dbReference>
<name>A0ABU4WR61_9FIRM</name>
<keyword evidence="3" id="KW-1185">Reference proteome</keyword>
<gene>
    <name evidence="2" type="ORF">MOZ64_08940</name>
</gene>
<dbReference type="RefSeq" id="WP_320326224.1">
    <property type="nucleotide sequence ID" value="NZ_JALBUS010000015.1"/>
</dbReference>
<protein>
    <submittedName>
        <fullName evidence="2">GDSL-type esterase/lipase family protein</fullName>
    </submittedName>
</protein>
<comment type="caution">
    <text evidence="2">The sequence shown here is derived from an EMBL/GenBank/DDBJ whole genome shotgun (WGS) entry which is preliminary data.</text>
</comment>
<dbReference type="SUPFAM" id="SSF52266">
    <property type="entry name" value="SGNH hydrolase"/>
    <property type="match status" value="1"/>
</dbReference>
<sequence length="213" mass="24370">MFFSSIHPTKTEGLRYIQQQEKLPTQPLATKFSKEKEENITDENVFARFHDYVFLGDSRVLGFQSYGFLEDSRVLADTGDSIVKIDAHLGTIKKISPTSVYISYGLNDLGRNYEGGYVAKVQEEVKKVQAIVPQAKIYICAIIPVNQALTQNDARWQQIPTINQALKKMCKKQKWIYVADDTLANESIYAQDGMHFQPSFYQTWAETILDTRK</sequence>
<evidence type="ECO:0000313" key="2">
    <source>
        <dbReference type="EMBL" id="MDX8417957.1"/>
    </source>
</evidence>
<evidence type="ECO:0000259" key="1">
    <source>
        <dbReference type="Pfam" id="PF13472"/>
    </source>
</evidence>
<organism evidence="2 3">
    <name type="scientific">Absicoccus intestinalis</name>
    <dbReference type="NCBI Taxonomy" id="2926319"/>
    <lineage>
        <taxon>Bacteria</taxon>
        <taxon>Bacillati</taxon>
        <taxon>Bacillota</taxon>
        <taxon>Erysipelotrichia</taxon>
        <taxon>Erysipelotrichales</taxon>
        <taxon>Erysipelotrichaceae</taxon>
        <taxon>Absicoccus</taxon>
    </lineage>
</organism>
<dbReference type="Gene3D" id="3.40.50.1110">
    <property type="entry name" value="SGNH hydrolase"/>
    <property type="match status" value="1"/>
</dbReference>